<evidence type="ECO:0000313" key="3">
    <source>
        <dbReference type="Proteomes" id="UP000750711"/>
    </source>
</evidence>
<organism evidence="2 3">
    <name type="scientific">Trichoglossum hirsutum</name>
    <dbReference type="NCBI Taxonomy" id="265104"/>
    <lineage>
        <taxon>Eukaryota</taxon>
        <taxon>Fungi</taxon>
        <taxon>Dikarya</taxon>
        <taxon>Ascomycota</taxon>
        <taxon>Pezizomycotina</taxon>
        <taxon>Geoglossomycetes</taxon>
        <taxon>Geoglossales</taxon>
        <taxon>Geoglossaceae</taxon>
        <taxon>Trichoglossum</taxon>
    </lineage>
</organism>
<evidence type="ECO:0000313" key="2">
    <source>
        <dbReference type="EMBL" id="KAH0565569.1"/>
    </source>
</evidence>
<sequence>MASQPQVSKTSSRWGSFLQQAIAGAESKLDIILADSNDIASKNASSEGGTTMTSKISAAEANAGNDGSPSLYRSWLREDLSVRIAAKGNSSSDSPVASLGRPSRTASLVTGDTITGLESPRRTMDKKATEGVGGGQASLDGKRVSSRRASVCSMGGTTVHLDLPPTPEKGVVRSLVEYESIIA</sequence>
<protein>
    <submittedName>
        <fullName evidence="2">Uncharacterized protein</fullName>
    </submittedName>
</protein>
<gene>
    <name evidence="2" type="ORF">GP486_001037</name>
</gene>
<feature type="region of interest" description="Disordered" evidence="1">
    <location>
        <begin position="41"/>
        <end position="68"/>
    </location>
</feature>
<feature type="compositionally biased region" description="Polar residues" evidence="1">
    <location>
        <begin position="41"/>
        <end position="56"/>
    </location>
</feature>
<evidence type="ECO:0000256" key="1">
    <source>
        <dbReference type="SAM" id="MobiDB-lite"/>
    </source>
</evidence>
<dbReference type="Proteomes" id="UP000750711">
    <property type="component" value="Unassembled WGS sequence"/>
</dbReference>
<name>A0A9P8LHW9_9PEZI</name>
<feature type="region of interest" description="Disordered" evidence="1">
    <location>
        <begin position="119"/>
        <end position="140"/>
    </location>
</feature>
<comment type="caution">
    <text evidence="2">The sequence shown here is derived from an EMBL/GenBank/DDBJ whole genome shotgun (WGS) entry which is preliminary data.</text>
</comment>
<dbReference type="EMBL" id="JAGHQM010000080">
    <property type="protein sequence ID" value="KAH0565569.1"/>
    <property type="molecule type" value="Genomic_DNA"/>
</dbReference>
<feature type="region of interest" description="Disordered" evidence="1">
    <location>
        <begin position="86"/>
        <end position="107"/>
    </location>
</feature>
<dbReference type="AlphaFoldDB" id="A0A9P8LHW9"/>
<reference evidence="2" key="1">
    <citation type="submission" date="2021-03" db="EMBL/GenBank/DDBJ databases">
        <title>Comparative genomics and phylogenomic investigation of the class Geoglossomycetes provide insights into ecological specialization and systematics.</title>
        <authorList>
            <person name="Melie T."/>
            <person name="Pirro S."/>
            <person name="Miller A.N."/>
            <person name="Quandt A."/>
        </authorList>
    </citation>
    <scope>NUCLEOTIDE SEQUENCE</scope>
    <source>
        <strain evidence="2">CAQ_001_2017</strain>
    </source>
</reference>
<accession>A0A9P8LHW9</accession>
<proteinExistence type="predicted"/>
<keyword evidence="3" id="KW-1185">Reference proteome</keyword>
<feature type="compositionally biased region" description="Basic and acidic residues" evidence="1">
    <location>
        <begin position="119"/>
        <end position="129"/>
    </location>
</feature>